<dbReference type="VEuPathDB" id="MicrosporidiaDB:CWI39_1002p0020"/>
<feature type="domain" description="HECT" evidence="7">
    <location>
        <begin position="1799"/>
        <end position="2129"/>
    </location>
</feature>
<keyword evidence="5 6" id="KW-0833">Ubl conjugation pathway</keyword>
<evidence type="ECO:0000256" key="1">
    <source>
        <dbReference type="ARBA" id="ARBA00000885"/>
    </source>
</evidence>
<organism evidence="8 9">
    <name type="scientific">Hamiltosporidium magnivora</name>
    <dbReference type="NCBI Taxonomy" id="148818"/>
    <lineage>
        <taxon>Eukaryota</taxon>
        <taxon>Fungi</taxon>
        <taxon>Fungi incertae sedis</taxon>
        <taxon>Microsporidia</taxon>
        <taxon>Dubosqiidae</taxon>
        <taxon>Hamiltosporidium</taxon>
    </lineage>
</organism>
<dbReference type="PANTHER" id="PTHR11254:SF444">
    <property type="entry name" value="HECT DOMAIN CONTAINING UBIQUITIN LIGASE"/>
    <property type="match status" value="1"/>
</dbReference>
<dbReference type="SUPFAM" id="SSF56204">
    <property type="entry name" value="Hect, E3 ligase catalytic domain"/>
    <property type="match status" value="1"/>
</dbReference>
<evidence type="ECO:0000256" key="3">
    <source>
        <dbReference type="ARBA" id="ARBA00012485"/>
    </source>
</evidence>
<dbReference type="Gene3D" id="3.30.2410.10">
    <property type="entry name" value="Hect, E3 ligase catalytic domain"/>
    <property type="match status" value="1"/>
</dbReference>
<dbReference type="VEuPathDB" id="MicrosporidiaDB:CWI39_1002p0010"/>
<protein>
    <recommendedName>
        <fullName evidence="3">HECT-type E3 ubiquitin transferase</fullName>
        <ecNumber evidence="3">2.3.2.26</ecNumber>
    </recommendedName>
</protein>
<proteinExistence type="predicted"/>
<comment type="pathway">
    <text evidence="2">Protein modification; protein ubiquitination.</text>
</comment>
<dbReference type="InterPro" id="IPR035983">
    <property type="entry name" value="Hect_E3_ubiquitin_ligase"/>
</dbReference>
<dbReference type="Proteomes" id="UP000291404">
    <property type="component" value="Unassembled WGS sequence"/>
</dbReference>
<dbReference type="Gene3D" id="3.30.2160.10">
    <property type="entry name" value="Hect, E3 ligase catalytic domain"/>
    <property type="match status" value="1"/>
</dbReference>
<dbReference type="EC" id="2.3.2.26" evidence="3"/>
<reference evidence="8 9" key="1">
    <citation type="submission" date="2017-12" db="EMBL/GenBank/DDBJ databases">
        <authorList>
            <person name="Pombert J.-F."/>
            <person name="Haag K.L."/>
            <person name="Ebert D."/>
        </authorList>
    </citation>
    <scope>NUCLEOTIDE SEQUENCE [LARGE SCALE GENOMIC DNA]</scope>
    <source>
        <strain evidence="8">BE-OM-2</strain>
    </source>
</reference>
<dbReference type="PANTHER" id="PTHR11254">
    <property type="entry name" value="HECT DOMAIN UBIQUITIN-PROTEIN LIGASE"/>
    <property type="match status" value="1"/>
</dbReference>
<evidence type="ECO:0000256" key="4">
    <source>
        <dbReference type="ARBA" id="ARBA00022679"/>
    </source>
</evidence>
<gene>
    <name evidence="8" type="ORF">CWI36_0235p0010</name>
</gene>
<dbReference type="InterPro" id="IPR000569">
    <property type="entry name" value="HECT_dom"/>
</dbReference>
<evidence type="ECO:0000313" key="8">
    <source>
        <dbReference type="EMBL" id="TBU07728.1"/>
    </source>
</evidence>
<dbReference type="Pfam" id="PF00632">
    <property type="entry name" value="HECT"/>
    <property type="match status" value="1"/>
</dbReference>
<feature type="active site" description="Glycyl thioester intermediate" evidence="6">
    <location>
        <position position="2098"/>
    </location>
</feature>
<dbReference type="Gene3D" id="3.90.1750.10">
    <property type="entry name" value="Hect, E3 ligase catalytic domains"/>
    <property type="match status" value="1"/>
</dbReference>
<sequence length="2129" mass="254786">MHNFQTNNQQLKDFISNILSKNLSKESILNQLKSEMFLNISKVSLCRWSKLLIWFEDELKKYSFEFFRNKIQHKAFDSLVKKNILYIFKILVVLLKYTFSHESYTFDSCIGFFFEINYNDDTNIGILDEVKTILDGFSKKQSKPNIFKILEDTSNLSLQISKIIKYEFYKEYYFQRLLSNDILVFNIFMKISPIKNINVIKAGLLFFTYDDSNEVFIETLCQIFSKFPFLSHKFTFFLEDLKDCHFLRDLTLDHSIISNTGLVQKQKFVYGILNVFKSFLYSDTAEVMHKKIHDKRNSKTFNINEIYQVLFLIHHKSENLTSFIITLENCHLKCFVESIIESLEVHLKRKKTCFIFYQSLEILDIFDITLFNNFRLLTSIIGIYFDSNKLDSALKVVDSLIMVFIFIVENETSFEQNLIDLLISTLLDVFMKYFAKITEAQYKIINNKITTLYFIEKIQRHFYKNNVVKKIHEFLESKDTIAIDYFFYQEFHIKQLLIFLNNTLSKTNVHLYIDNHPLIENLIKFPEKLYFSENKLLIWDLAKHIICKVSYNSDNALFLKRLLLFVTDALNQHSLNKTSYSESNYIKLYEKLCLVVNFLSYINENIDIFYKISCMNIRKNIFRCNEFDQAAIFDRIFNLESKNIFKQNFHKVFYSNSDILTGFYEICYISLMGCILRFNLTNTLNEFKLYEQSTDDRNLLFIFSIYLKNTFLYLQENTFVINFNLFERLCNKELLNCTQNNLQIKYVFDKIFLILEYFMISIDSLGDFSDGYKLFEFILNFLEKNLHTWAYESLINFFKNTISEFFHLMKILNNLEIFSRILDLIAQLDLNSVNPLKDVFYDLKYINFFIDAQSKHESIFLFVSNELNSYKPLERVFDFKSSEDKRISFYRIIASNINLNIDMNKKFAYNKEILFSFIEIYDSFDDEKIFSYLICLIRLSEYSGLFTKKEIYKNFGFKNALHFLSKDRRNIFSSQSILIEYAYLYLYCLFEDESILNYFDLKLVYKDDLRSPENRLLKKEEIYLKKDIVFDLLIILQSIFNRIFYNFPLFVNIIDLKILLDLFYKNTKYETEDDNFYIGKQQEWYINFKYGFLFTVMFYRATNEIVFKLIDDICTKLSDYDNIEFFSMISFIHKVFLSEICCCKYSLNSNEEKVNLIDSNCEKNFLERRSQIFGRFLKKGLLDILVTAYEKFDLSQSCILKIIGLITIIIDTREFILNNTCFVTKISRIKSSMEHIVFIPRFLEKSNFTEIHMQKNGSVPILKSKKNIFKQIDYTKYLRLDFGYLKEKHSNSKILHDFAFNDKNLHIKEFNNDLEDLDSFKLLSKLFCVNLHGKMFDKTSFLQKLSEYQRTNPCFGSLVKKIYPENSSNVKDEYDASDLENIYFNFLATYLQDISCEDGFKTHVLLNIGKEERFKFSDFLTEEKLSNIFLRLLIFFKGGKEVYILNNIKSIIGVCSNHKLLESFNYFLIKNIETYEKVQNDQIISYRLEILRLIVIDYQFIIRFKTDSLSFNVFIFVLIDKTNEYFLKFDRKTHLRSLISIFLSGNISNENSFVEFLLLNMNQINEKHLSLGFYFGLKTILFYVEMMKDKICKIFLPFDNDKENNLDFFVFKEFETFLEKFHDFKFELTVDFLEEIIDYFIKLSQEYLAGIFIELFKDGVVAIEYIFKLYMDVLFKSSRLYFYVRKEVSEPEKFERPRNHLILKYLMAFIFNITYQTFYETINEDNDCIEVEDLDRELSKLYNFKLFENLLQNIFHYTDIETKKLILRNKFNRSEYYFRGINFKVTRSEIFNSTINILSQSNLMEIRYSMWFITFRYESGQGIGLIYDFFTLFGKEVNQNKYFEAFRTLDYYDISNLNNENENFIKKAYYFLGIIMAKCVAMNYVLGLELIDSFYLYSLKDKVTFEDLKYLDYEFYQNINKCNLSDDIDSFGLYFTVNIDNLDNEYESKPNGSNISVTTSNLKEYLQLITEFKLFKNMNKYLKEMKKGFKFILNEYLSFLFTLDELKLFIEGERAINIDEWMSYTNYIGDYHKDHHVIVWFWKFVKSSNEEIRKKILYFVTALEKLPIGGFQSQKFILKGFSIESTPCKELFPSSQTCVNLLILPCYDDEETLIKNFMIALENKVYGKI</sequence>
<comment type="caution">
    <text evidence="8">The sequence shown here is derived from an EMBL/GenBank/DDBJ whole genome shotgun (WGS) entry which is preliminary data.</text>
</comment>
<keyword evidence="4 8" id="KW-0808">Transferase</keyword>
<evidence type="ECO:0000256" key="6">
    <source>
        <dbReference type="PROSITE-ProRule" id="PRU00104"/>
    </source>
</evidence>
<comment type="catalytic activity">
    <reaction evidence="1">
        <text>S-ubiquitinyl-[E2 ubiquitin-conjugating enzyme]-L-cysteine + [acceptor protein]-L-lysine = [E2 ubiquitin-conjugating enzyme]-L-cysteine + N(6)-ubiquitinyl-[acceptor protein]-L-lysine.</text>
        <dbReference type="EC" id="2.3.2.26"/>
    </reaction>
</comment>
<evidence type="ECO:0000256" key="5">
    <source>
        <dbReference type="ARBA" id="ARBA00022786"/>
    </source>
</evidence>
<evidence type="ECO:0000259" key="7">
    <source>
        <dbReference type="PROSITE" id="PS50237"/>
    </source>
</evidence>
<dbReference type="STRING" id="148818.A0A4Q9LHW1"/>
<accession>A0A4Q9LHW1</accession>
<evidence type="ECO:0000313" key="9">
    <source>
        <dbReference type="Proteomes" id="UP000291404"/>
    </source>
</evidence>
<dbReference type="GO" id="GO:0006511">
    <property type="term" value="P:ubiquitin-dependent protein catabolic process"/>
    <property type="evidence" value="ECO:0007669"/>
    <property type="project" value="TreeGrafter"/>
</dbReference>
<dbReference type="VEuPathDB" id="MicrosporidiaDB:CWI39_0673p0010"/>
<dbReference type="GO" id="GO:0061630">
    <property type="term" value="F:ubiquitin protein ligase activity"/>
    <property type="evidence" value="ECO:0007669"/>
    <property type="project" value="UniProtKB-EC"/>
</dbReference>
<keyword evidence="9" id="KW-1185">Reference proteome</keyword>
<dbReference type="VEuPathDB" id="MicrosporidiaDB:CWI36_0235p0010"/>
<dbReference type="GO" id="GO:0005737">
    <property type="term" value="C:cytoplasm"/>
    <property type="evidence" value="ECO:0007669"/>
    <property type="project" value="TreeGrafter"/>
</dbReference>
<dbReference type="PROSITE" id="PS50237">
    <property type="entry name" value="HECT"/>
    <property type="match status" value="1"/>
</dbReference>
<dbReference type="SMART" id="SM00119">
    <property type="entry name" value="HECTc"/>
    <property type="match status" value="1"/>
</dbReference>
<name>A0A4Q9LHW1_9MICR</name>
<dbReference type="InterPro" id="IPR050409">
    <property type="entry name" value="E3_ubiq-protein_ligase"/>
</dbReference>
<dbReference type="EMBL" id="PITI01000235">
    <property type="protein sequence ID" value="TBU07728.1"/>
    <property type="molecule type" value="Genomic_DNA"/>
</dbReference>
<dbReference type="GO" id="GO:0016567">
    <property type="term" value="P:protein ubiquitination"/>
    <property type="evidence" value="ECO:0007669"/>
    <property type="project" value="TreeGrafter"/>
</dbReference>
<evidence type="ECO:0000256" key="2">
    <source>
        <dbReference type="ARBA" id="ARBA00004906"/>
    </source>
</evidence>